<dbReference type="EMBL" id="MTYJ01000239">
    <property type="protein sequence ID" value="OWA51771.1"/>
    <property type="molecule type" value="Genomic_DNA"/>
</dbReference>
<reference evidence="5" key="1">
    <citation type="submission" date="2017-01" db="EMBL/GenBank/DDBJ databases">
        <title>Comparative genomics of anhydrobiosis in the tardigrade Hypsibius dujardini.</title>
        <authorList>
            <person name="Yoshida Y."/>
            <person name="Koutsovoulos G."/>
            <person name="Laetsch D."/>
            <person name="Stevens L."/>
            <person name="Kumar S."/>
            <person name="Horikawa D."/>
            <person name="Ishino K."/>
            <person name="Komine S."/>
            <person name="Tomita M."/>
            <person name="Blaxter M."/>
            <person name="Arakawa K."/>
        </authorList>
    </citation>
    <scope>NUCLEOTIDE SEQUENCE [LARGE SCALE GENOMIC DNA]</scope>
    <source>
        <strain evidence="5">Z151</strain>
    </source>
</reference>
<gene>
    <name evidence="4" type="ORF">BV898_16239</name>
</gene>
<feature type="region of interest" description="Disordered" evidence="1">
    <location>
        <begin position="396"/>
        <end position="425"/>
    </location>
</feature>
<feature type="compositionally biased region" description="Polar residues" evidence="1">
    <location>
        <begin position="142"/>
        <end position="160"/>
    </location>
</feature>
<feature type="chain" id="PRO_5040915972" description="EGF-like domain-containing protein" evidence="3">
    <location>
        <begin position="27"/>
        <end position="581"/>
    </location>
</feature>
<feature type="transmembrane region" description="Helical" evidence="2">
    <location>
        <begin position="312"/>
        <end position="338"/>
    </location>
</feature>
<name>A0A9X6RLM1_HYPEX</name>
<feature type="compositionally biased region" description="Polar residues" evidence="1">
    <location>
        <begin position="403"/>
        <end position="418"/>
    </location>
</feature>
<evidence type="ECO:0000256" key="1">
    <source>
        <dbReference type="SAM" id="MobiDB-lite"/>
    </source>
</evidence>
<feature type="compositionally biased region" description="Polar residues" evidence="1">
    <location>
        <begin position="189"/>
        <end position="210"/>
    </location>
</feature>
<feature type="compositionally biased region" description="Polar residues" evidence="1">
    <location>
        <begin position="495"/>
        <end position="518"/>
    </location>
</feature>
<protein>
    <recommendedName>
        <fullName evidence="6">EGF-like domain-containing protein</fullName>
    </recommendedName>
</protein>
<dbReference type="AlphaFoldDB" id="A0A9X6RLM1"/>
<evidence type="ECO:0000256" key="2">
    <source>
        <dbReference type="SAM" id="Phobius"/>
    </source>
</evidence>
<evidence type="ECO:0008006" key="6">
    <source>
        <dbReference type="Google" id="ProtNLM"/>
    </source>
</evidence>
<accession>A0A9X6RLM1</accession>
<dbReference type="Proteomes" id="UP000192578">
    <property type="component" value="Unassembled WGS sequence"/>
</dbReference>
<feature type="signal peptide" evidence="3">
    <location>
        <begin position="1"/>
        <end position="26"/>
    </location>
</feature>
<keyword evidence="2" id="KW-0472">Membrane</keyword>
<evidence type="ECO:0000256" key="3">
    <source>
        <dbReference type="SAM" id="SignalP"/>
    </source>
</evidence>
<evidence type="ECO:0000313" key="4">
    <source>
        <dbReference type="EMBL" id="OWA51771.1"/>
    </source>
</evidence>
<sequence length="581" mass="63034">MLRLTGRFAVLFCLCLTSIQKNGVDCEEANQASSSPTLHDLEMNDLVVPVAGDSEGGGLGVTTTGVSVTAEEGTQTGMPVNHAVGDYERAEPSPPDGTPFSDFTSIGEDVDGSGFAAPHIYEWSTSASIISIPSAIQDNDSHPAQTTLQPGNNPTNHSSALADSFQIPVLRIDLQTTNASDSDRDFDSTDWSLPDTNDANLTSTPASVTRETIPDFNGTDSLDRRVEVLPESGSDNEQTVTNSQAELIEFDDCPEGQHNCDLATTQCVYWMLAGNFSCECLAFHVRHDEWSCRFDHRAALAYLDATERRRTLLWIGIYALIGLFALAMIALTIALILLKTRPTKSTKIRSGKRHAKMSVSRYENKLPRPTLNSTATNGHLQDAHPAMENTLQSNEIPAAPSGEVNTNGIQPNRYSGQASRPVAPAPAPPVPFSTTTLTHQSVRPRSISPQIVIAPPYEMSTFQRGQRLSQPLTITNAKVHPDYFQSPARVPLASPESSTEGLNVIGRNSSSSSNTTPFRDQLEAHRLVLTGRALPEGTIYPMSNAAAVQEAVQQHRHSALLNLSQSHNHQNNPSYYELSHV</sequence>
<comment type="caution">
    <text evidence="4">The sequence shown here is derived from an EMBL/GenBank/DDBJ whole genome shotgun (WGS) entry which is preliminary data.</text>
</comment>
<feature type="region of interest" description="Disordered" evidence="1">
    <location>
        <begin position="347"/>
        <end position="374"/>
    </location>
</feature>
<organism evidence="4 5">
    <name type="scientific">Hypsibius exemplaris</name>
    <name type="common">Freshwater tardigrade</name>
    <dbReference type="NCBI Taxonomy" id="2072580"/>
    <lineage>
        <taxon>Eukaryota</taxon>
        <taxon>Metazoa</taxon>
        <taxon>Ecdysozoa</taxon>
        <taxon>Tardigrada</taxon>
        <taxon>Eutardigrada</taxon>
        <taxon>Parachela</taxon>
        <taxon>Hypsibioidea</taxon>
        <taxon>Hypsibiidae</taxon>
        <taxon>Hypsibius</taxon>
    </lineage>
</organism>
<keyword evidence="3" id="KW-0732">Signal</keyword>
<keyword evidence="5" id="KW-1185">Reference proteome</keyword>
<feature type="region of interest" description="Disordered" evidence="1">
    <location>
        <begin position="139"/>
        <end position="160"/>
    </location>
</feature>
<proteinExistence type="predicted"/>
<feature type="region of interest" description="Disordered" evidence="1">
    <location>
        <begin position="490"/>
        <end position="519"/>
    </location>
</feature>
<evidence type="ECO:0000313" key="5">
    <source>
        <dbReference type="Proteomes" id="UP000192578"/>
    </source>
</evidence>
<keyword evidence="2" id="KW-1133">Transmembrane helix</keyword>
<keyword evidence="2" id="KW-0812">Transmembrane</keyword>
<feature type="compositionally biased region" description="Basic residues" evidence="1">
    <location>
        <begin position="347"/>
        <end position="356"/>
    </location>
</feature>
<feature type="region of interest" description="Disordered" evidence="1">
    <location>
        <begin position="179"/>
        <end position="222"/>
    </location>
</feature>